<evidence type="ECO:0000313" key="2">
    <source>
        <dbReference type="Proteomes" id="UP000230078"/>
    </source>
</evidence>
<dbReference type="Proteomes" id="UP000230078">
    <property type="component" value="Unassembled WGS sequence"/>
</dbReference>
<protein>
    <submittedName>
        <fullName evidence="1">Uncharacterized protein</fullName>
    </submittedName>
</protein>
<evidence type="ECO:0000313" key="1">
    <source>
        <dbReference type="EMBL" id="PIZ92463.1"/>
    </source>
</evidence>
<gene>
    <name evidence="1" type="ORF">COX83_04240</name>
</gene>
<sequence>MEWIFELKKETASFLAHMEGKKRPGFFKYSYSGDYFGERVHWGLGQSAFFLKIVYTLNIQDQFEKEIEEVEKYIKTFEHDSGLYFDPLVRLLSSPRSVFNGLRYRDWNHAVGMYTKLGETRQAISSLRLFDQNIVSKYPKSLPRDEKGIERYLSQLQWTRPWHAGAHYSILVFFLYTSKLHNKEILIETAQEWLKNVAQKDGFWYTEGASLQERINGAMKVITGMNVLGKVTLHNPGGLIDVCLESQHDTQACDNFNILYVLKYANLATNGQYRHEEIVSFVEDRLELYKKYYYKDKGGFSFFENKANTRYYGARLSRGYDEPDMHGTVLFLWGVSIIAQILGIEKELNIREFRT</sequence>
<name>A0A2M7V245_9BACT</name>
<organism evidence="1 2">
    <name type="scientific">Candidatus Magasanikbacteria bacterium CG_4_10_14_0_2_um_filter_41_31</name>
    <dbReference type="NCBI Taxonomy" id="1974639"/>
    <lineage>
        <taxon>Bacteria</taxon>
        <taxon>Candidatus Magasanikiibacteriota</taxon>
    </lineage>
</organism>
<dbReference type="EMBL" id="PFPI01000059">
    <property type="protein sequence ID" value="PIZ92463.1"/>
    <property type="molecule type" value="Genomic_DNA"/>
</dbReference>
<dbReference type="AlphaFoldDB" id="A0A2M7V245"/>
<proteinExistence type="predicted"/>
<reference evidence="2" key="1">
    <citation type="submission" date="2017-09" db="EMBL/GenBank/DDBJ databases">
        <title>Depth-based differentiation of microbial function through sediment-hosted aquifers and enrichment of novel symbionts in the deep terrestrial subsurface.</title>
        <authorList>
            <person name="Probst A.J."/>
            <person name="Ladd B."/>
            <person name="Jarett J.K."/>
            <person name="Geller-Mcgrath D.E."/>
            <person name="Sieber C.M.K."/>
            <person name="Emerson J.B."/>
            <person name="Anantharaman K."/>
            <person name="Thomas B.C."/>
            <person name="Malmstrom R."/>
            <person name="Stieglmeier M."/>
            <person name="Klingl A."/>
            <person name="Woyke T."/>
            <person name="Ryan C.M."/>
            <person name="Banfield J.F."/>
        </authorList>
    </citation>
    <scope>NUCLEOTIDE SEQUENCE [LARGE SCALE GENOMIC DNA]</scope>
</reference>
<accession>A0A2M7V245</accession>
<comment type="caution">
    <text evidence="1">The sequence shown here is derived from an EMBL/GenBank/DDBJ whole genome shotgun (WGS) entry which is preliminary data.</text>
</comment>